<protein>
    <recommendedName>
        <fullName evidence="18">Bifunctional protein GlmU</fullName>
    </recommendedName>
    <domain>
        <recommendedName>
            <fullName evidence="18">UDP-N-acetylglucosamine pyrophosphorylase</fullName>
            <ecNumber evidence="18">2.7.7.23</ecNumber>
        </recommendedName>
        <alternativeName>
            <fullName evidence="18">N-acetylglucosamine-1-phosphate uridyltransferase</fullName>
        </alternativeName>
    </domain>
    <domain>
        <recommendedName>
            <fullName evidence="18">Glucosamine-1-phosphate N-acetyltransferase</fullName>
            <ecNumber evidence="18">2.3.1.157</ecNumber>
        </recommendedName>
    </domain>
</protein>
<evidence type="ECO:0000256" key="19">
    <source>
        <dbReference type="SAM" id="MobiDB-lite"/>
    </source>
</evidence>
<keyword evidence="22" id="KW-1185">Reference proteome</keyword>
<dbReference type="EC" id="2.3.1.157" evidence="18"/>
<organism evidence="21 22">
    <name type="scientific">Trujillonella endophytica</name>
    <dbReference type="NCBI Taxonomy" id="673521"/>
    <lineage>
        <taxon>Bacteria</taxon>
        <taxon>Bacillati</taxon>
        <taxon>Actinomycetota</taxon>
        <taxon>Actinomycetes</taxon>
        <taxon>Geodermatophilales</taxon>
        <taxon>Geodermatophilaceae</taxon>
        <taxon>Trujillonella</taxon>
    </lineage>
</organism>
<comment type="similarity">
    <text evidence="3 18">In the N-terminal section; belongs to the N-acetylglucosamine-1-phosphate uridyltransferase family.</text>
</comment>
<feature type="region of interest" description="N-acetyltransferase" evidence="18">
    <location>
        <begin position="271"/>
        <end position="514"/>
    </location>
</feature>
<evidence type="ECO:0000256" key="17">
    <source>
        <dbReference type="ARBA" id="ARBA00049628"/>
    </source>
</evidence>
<dbReference type="GO" id="GO:0006048">
    <property type="term" value="P:UDP-N-acetylglucosamine biosynthetic process"/>
    <property type="evidence" value="ECO:0007669"/>
    <property type="project" value="UniProtKB-UniPathway"/>
</dbReference>
<dbReference type="GO" id="GO:0071555">
    <property type="term" value="P:cell wall organization"/>
    <property type="evidence" value="ECO:0007669"/>
    <property type="project" value="UniProtKB-KW"/>
</dbReference>
<accession>A0A1H8SLG8</accession>
<dbReference type="GO" id="GO:0008360">
    <property type="term" value="P:regulation of cell shape"/>
    <property type="evidence" value="ECO:0007669"/>
    <property type="project" value="UniProtKB-KW"/>
</dbReference>
<feature type="binding site" evidence="18">
    <location>
        <position position="39"/>
    </location>
    <ligand>
        <name>UDP-N-acetyl-alpha-D-glucosamine</name>
        <dbReference type="ChEBI" id="CHEBI:57705"/>
    </ligand>
</feature>
<feature type="binding site" evidence="18">
    <location>
        <position position="189"/>
    </location>
    <ligand>
        <name>UDP-N-acetyl-alpha-D-glucosamine</name>
        <dbReference type="ChEBI" id="CHEBI:57705"/>
    </ligand>
</feature>
<evidence type="ECO:0000313" key="21">
    <source>
        <dbReference type="EMBL" id="SEO79407.1"/>
    </source>
</evidence>
<dbReference type="CDD" id="cd03353">
    <property type="entry name" value="LbH_GlmU_C"/>
    <property type="match status" value="1"/>
</dbReference>
<dbReference type="HAMAP" id="MF_01631">
    <property type="entry name" value="GlmU"/>
    <property type="match status" value="1"/>
</dbReference>
<feature type="binding site" evidence="18">
    <location>
        <begin position="405"/>
        <end position="406"/>
    </location>
    <ligand>
        <name>acetyl-CoA</name>
        <dbReference type="ChEBI" id="CHEBI:57288"/>
    </ligand>
</feature>
<evidence type="ECO:0000256" key="4">
    <source>
        <dbReference type="ARBA" id="ARBA00022490"/>
    </source>
</evidence>
<comment type="caution">
    <text evidence="18">Lacks conserved residue(s) required for the propagation of feature annotation.</text>
</comment>
<feature type="binding site" evidence="18">
    <location>
        <position position="442"/>
    </location>
    <ligand>
        <name>acetyl-CoA</name>
        <dbReference type="ChEBI" id="CHEBI:57288"/>
    </ligand>
</feature>
<feature type="region of interest" description="Disordered" evidence="19">
    <location>
        <begin position="471"/>
        <end position="514"/>
    </location>
</feature>
<comment type="subcellular location">
    <subcellularLocation>
        <location evidence="1 18">Cytoplasm</location>
    </subcellularLocation>
</comment>
<dbReference type="NCBIfam" id="TIGR01173">
    <property type="entry name" value="glmU"/>
    <property type="match status" value="1"/>
</dbReference>
<comment type="subunit">
    <text evidence="18">Homotrimer.</text>
</comment>
<keyword evidence="8 18" id="KW-0677">Repeat</keyword>
<dbReference type="Gene3D" id="2.160.10.10">
    <property type="entry name" value="Hexapeptide repeat proteins"/>
    <property type="match status" value="1"/>
</dbReference>
<feature type="domain" description="MobA-like NTP transferase" evidence="20">
    <location>
        <begin position="22"/>
        <end position="150"/>
    </location>
</feature>
<dbReference type="InterPro" id="IPR038009">
    <property type="entry name" value="GlmU_C_LbH"/>
</dbReference>
<dbReference type="AlphaFoldDB" id="A0A1H8SLG8"/>
<evidence type="ECO:0000256" key="12">
    <source>
        <dbReference type="ARBA" id="ARBA00023268"/>
    </source>
</evidence>
<feature type="binding site" evidence="18">
    <location>
        <position position="424"/>
    </location>
    <ligand>
        <name>acetyl-CoA</name>
        <dbReference type="ChEBI" id="CHEBI:57288"/>
    </ligand>
</feature>
<evidence type="ECO:0000256" key="1">
    <source>
        <dbReference type="ARBA" id="ARBA00004496"/>
    </source>
</evidence>
<feature type="binding site" evidence="18">
    <location>
        <position position="122"/>
    </location>
    <ligand>
        <name>Mg(2+)</name>
        <dbReference type="ChEBI" id="CHEBI:18420"/>
    </ligand>
</feature>
<feature type="binding site" evidence="18">
    <location>
        <position position="174"/>
    </location>
    <ligand>
        <name>UDP-N-acetyl-alpha-D-glucosamine</name>
        <dbReference type="ChEBI" id="CHEBI:57705"/>
    </ligand>
</feature>
<keyword evidence="4 18" id="KW-0963">Cytoplasm</keyword>
<evidence type="ECO:0000256" key="10">
    <source>
        <dbReference type="ARBA" id="ARBA00022960"/>
    </source>
</evidence>
<gene>
    <name evidence="18" type="primary">glmU</name>
    <name evidence="21" type="ORF">SAMN05660991_01808</name>
</gene>
<keyword evidence="11 18" id="KW-0573">Peptidoglycan synthesis</keyword>
<dbReference type="PANTHER" id="PTHR43584">
    <property type="entry name" value="NUCLEOTIDYL TRANSFERASE"/>
    <property type="match status" value="1"/>
</dbReference>
<feature type="binding site" evidence="18">
    <location>
        <position position="159"/>
    </location>
    <ligand>
        <name>UDP-N-acetyl-alpha-D-glucosamine</name>
        <dbReference type="ChEBI" id="CHEBI:57705"/>
    </ligand>
</feature>
<keyword evidence="6 18" id="KW-0548">Nucleotidyltransferase</keyword>
<dbReference type="Gene3D" id="3.90.550.10">
    <property type="entry name" value="Spore Coat Polysaccharide Biosynthesis Protein SpsA, Chain A"/>
    <property type="match status" value="1"/>
</dbReference>
<evidence type="ECO:0000256" key="3">
    <source>
        <dbReference type="ARBA" id="ARBA00007947"/>
    </source>
</evidence>
<evidence type="ECO:0000256" key="7">
    <source>
        <dbReference type="ARBA" id="ARBA00022723"/>
    </source>
</evidence>
<dbReference type="InterPro" id="IPR011004">
    <property type="entry name" value="Trimer_LpxA-like_sf"/>
</dbReference>
<comment type="cofactor">
    <cofactor evidence="18">
        <name>Mg(2+)</name>
        <dbReference type="ChEBI" id="CHEBI:18420"/>
    </cofactor>
    <text evidence="18">Binds 1 Mg(2+) ion per subunit.</text>
</comment>
<dbReference type="GO" id="GO:0000287">
    <property type="term" value="F:magnesium ion binding"/>
    <property type="evidence" value="ECO:0007669"/>
    <property type="project" value="UniProtKB-UniRule"/>
</dbReference>
<name>A0A1H8SLG8_9ACTN</name>
<keyword evidence="5 18" id="KW-0808">Transferase</keyword>
<dbReference type="GO" id="GO:0000902">
    <property type="term" value="P:cell morphogenesis"/>
    <property type="evidence" value="ECO:0007669"/>
    <property type="project" value="UniProtKB-UniRule"/>
</dbReference>
<dbReference type="GO" id="GO:0005737">
    <property type="term" value="C:cytoplasm"/>
    <property type="evidence" value="ECO:0007669"/>
    <property type="project" value="UniProtKB-SubCell"/>
</dbReference>
<keyword evidence="13 18" id="KW-0012">Acyltransferase</keyword>
<dbReference type="SUPFAM" id="SSF53448">
    <property type="entry name" value="Nucleotide-diphospho-sugar transferases"/>
    <property type="match status" value="1"/>
</dbReference>
<dbReference type="Pfam" id="PF12804">
    <property type="entry name" value="NTP_transf_3"/>
    <property type="match status" value="1"/>
</dbReference>
<dbReference type="InterPro" id="IPR029044">
    <property type="entry name" value="Nucleotide-diphossugar_trans"/>
</dbReference>
<feature type="region of interest" description="Linker" evidence="18">
    <location>
        <begin position="250"/>
        <end position="270"/>
    </location>
</feature>
<dbReference type="Pfam" id="PF00132">
    <property type="entry name" value="Hexapep"/>
    <property type="match status" value="1"/>
</dbReference>
<feature type="compositionally biased region" description="Low complexity" evidence="19">
    <location>
        <begin position="477"/>
        <end position="495"/>
    </location>
</feature>
<comment type="function">
    <text evidence="17 18">Catalyzes the last two sequential reactions in the de novo biosynthetic pathway for UDP-N-acetylglucosamine (UDP-GlcNAc). The C-terminal domain catalyzes the transfer of acetyl group from acetyl coenzyme A to glucosamine-1-phosphate (GlcN-1-P) to produce N-acetylglucosamine-1-phosphate (GlcNAc-1-P), which is converted into UDP-GlcNAc by the transfer of uridine 5-monophosphate (from uridine 5-triphosphate), a reaction catalyzed by the N-terminal domain.</text>
</comment>
<dbReference type="GO" id="GO:0009252">
    <property type="term" value="P:peptidoglycan biosynthetic process"/>
    <property type="evidence" value="ECO:0007669"/>
    <property type="project" value="UniProtKB-UniRule"/>
</dbReference>
<keyword evidence="12 18" id="KW-0511">Multifunctional enzyme</keyword>
<dbReference type="NCBIfam" id="NF010932">
    <property type="entry name" value="PRK14352.1"/>
    <property type="match status" value="1"/>
</dbReference>
<dbReference type="GO" id="GO:0016020">
    <property type="term" value="C:membrane"/>
    <property type="evidence" value="ECO:0007669"/>
    <property type="project" value="GOC"/>
</dbReference>
<sequence>MSQPQPGVRTTEAEAGPGTAAVVVLAAGQGTRMRSATPKVLHALGGRSMLGHVLAATAPLGAGDTIVVVGAGRDAVVEHLSAVAPAARAVVQEEQRGSGHAAAVALAAVPDLRGPVLIVNGDAPLLRAETVADLVAAHRTSGAVLTVLTAVVDDPTGLGRIVRDGEGAVRAIVEERDATTEQRAVREVNAGVYLGDAAALRDSLARVDGDNAQGEVYLTDVVGLLVADGALVGGRRAEDPVDVLGCNDRRELAARRRVLNDRVLDRLMVEGVTVVDPATTWVDVTVTVEADALLQPGTQLHGTTRVAAGAVVGPDTTLTDCEVAEGASVVRSHCSGAVVGPGATVGPFSYLRPGTRLARGTKVGAFVETKNVTVGEGSKVPHLSYVGDATIGTGSNVGAATVFVNYDGVAKHHTTIGDHVRIGSDTMLVAPLTVGDGAYTAAGSVITDDVPPGAMGVARARQRNVAGWVRRRRPGTAAAQAAAAAGDAGAAGAADPRLRTDESRRAVPETHSDE</sequence>
<comment type="catalytic activity">
    <reaction evidence="15 18">
        <text>alpha-D-glucosamine 1-phosphate + acetyl-CoA = N-acetyl-alpha-D-glucosamine 1-phosphate + CoA + H(+)</text>
        <dbReference type="Rhea" id="RHEA:13725"/>
        <dbReference type="ChEBI" id="CHEBI:15378"/>
        <dbReference type="ChEBI" id="CHEBI:57287"/>
        <dbReference type="ChEBI" id="CHEBI:57288"/>
        <dbReference type="ChEBI" id="CHEBI:57776"/>
        <dbReference type="ChEBI" id="CHEBI:58516"/>
        <dbReference type="EC" id="2.3.1.157"/>
    </reaction>
</comment>
<dbReference type="InterPro" id="IPR025877">
    <property type="entry name" value="MobA-like_NTP_Trfase"/>
</dbReference>
<dbReference type="InterPro" id="IPR001451">
    <property type="entry name" value="Hexapep"/>
</dbReference>
<evidence type="ECO:0000256" key="15">
    <source>
        <dbReference type="ARBA" id="ARBA00048247"/>
    </source>
</evidence>
<feature type="binding site" evidence="18">
    <location>
        <position position="92"/>
    </location>
    <ligand>
        <name>UDP-N-acetyl-alpha-D-glucosamine</name>
        <dbReference type="ChEBI" id="CHEBI:57705"/>
    </ligand>
</feature>
<proteinExistence type="inferred from homology"/>
<evidence type="ECO:0000256" key="9">
    <source>
        <dbReference type="ARBA" id="ARBA00022842"/>
    </source>
</evidence>
<reference evidence="22" key="1">
    <citation type="submission" date="2016-10" db="EMBL/GenBank/DDBJ databases">
        <authorList>
            <person name="Varghese N."/>
            <person name="Submissions S."/>
        </authorList>
    </citation>
    <scope>NUCLEOTIDE SEQUENCE [LARGE SCALE GENOMIC DNA]</scope>
    <source>
        <strain evidence="22">DSM 45413</strain>
    </source>
</reference>
<feature type="region of interest" description="Pyrophosphorylase" evidence="18">
    <location>
        <begin position="1"/>
        <end position="249"/>
    </location>
</feature>
<dbReference type="InterPro" id="IPR005882">
    <property type="entry name" value="Bifunctional_GlmU"/>
</dbReference>
<comment type="pathway">
    <text evidence="18">Bacterial outer membrane biogenesis; LPS lipid A biosynthesis.</text>
</comment>
<feature type="binding site" evidence="18">
    <location>
        <position position="247"/>
    </location>
    <ligand>
        <name>UDP-N-acetyl-alpha-D-glucosamine</name>
        <dbReference type="ChEBI" id="CHEBI:57705"/>
    </ligand>
</feature>
<dbReference type="PANTHER" id="PTHR43584:SF3">
    <property type="entry name" value="BIFUNCTIONAL PROTEIN GLMU"/>
    <property type="match status" value="1"/>
</dbReference>
<dbReference type="UniPathway" id="UPA00113">
    <property type="reaction ID" value="UER00532"/>
</dbReference>
<evidence type="ECO:0000256" key="18">
    <source>
        <dbReference type="HAMAP-Rule" id="MF_01631"/>
    </source>
</evidence>
<dbReference type="GO" id="GO:0003977">
    <property type="term" value="F:UDP-N-acetylglucosamine diphosphorylase activity"/>
    <property type="evidence" value="ECO:0007669"/>
    <property type="project" value="UniProtKB-UniRule"/>
</dbReference>
<dbReference type="OrthoDB" id="9775031at2"/>
<feature type="binding site" evidence="18">
    <location>
        <position position="459"/>
    </location>
    <ligand>
        <name>acetyl-CoA</name>
        <dbReference type="ChEBI" id="CHEBI:57288"/>
    </ligand>
</feature>
<dbReference type="GO" id="GO:0019134">
    <property type="term" value="F:glucosamine-1-phosphate N-acetyltransferase activity"/>
    <property type="evidence" value="ECO:0007669"/>
    <property type="project" value="UniProtKB-UniRule"/>
</dbReference>
<evidence type="ECO:0000256" key="16">
    <source>
        <dbReference type="ARBA" id="ARBA00048493"/>
    </source>
</evidence>
<evidence type="ECO:0000256" key="8">
    <source>
        <dbReference type="ARBA" id="ARBA00022737"/>
    </source>
</evidence>
<comment type="pathway">
    <text evidence="18">Nucleotide-sugar biosynthesis; UDP-N-acetyl-alpha-D-glucosamine biosynthesis; N-acetyl-alpha-D-glucosamine 1-phosphate from alpha-D-glucosamine 6-phosphate (route II): step 2/2.</text>
</comment>
<feature type="binding site" evidence="18">
    <location>
        <position position="396"/>
    </location>
    <ligand>
        <name>UDP-N-acetyl-alpha-D-glucosamine</name>
        <dbReference type="ChEBI" id="CHEBI:57705"/>
    </ligand>
</feature>
<feature type="binding site" evidence="18">
    <location>
        <position position="247"/>
    </location>
    <ligand>
        <name>Mg(2+)</name>
        <dbReference type="ChEBI" id="CHEBI:18420"/>
    </ligand>
</feature>
<feature type="binding site" evidence="18">
    <location>
        <position position="385"/>
    </location>
    <ligand>
        <name>UDP-N-acetyl-alpha-D-glucosamine</name>
        <dbReference type="ChEBI" id="CHEBI:57705"/>
    </ligand>
</feature>
<evidence type="ECO:0000256" key="13">
    <source>
        <dbReference type="ARBA" id="ARBA00023315"/>
    </source>
</evidence>
<comment type="catalytic activity">
    <reaction evidence="16 18">
        <text>N-acetyl-alpha-D-glucosamine 1-phosphate + UTP + H(+) = UDP-N-acetyl-alpha-D-glucosamine + diphosphate</text>
        <dbReference type="Rhea" id="RHEA:13509"/>
        <dbReference type="ChEBI" id="CHEBI:15378"/>
        <dbReference type="ChEBI" id="CHEBI:33019"/>
        <dbReference type="ChEBI" id="CHEBI:46398"/>
        <dbReference type="ChEBI" id="CHEBI:57705"/>
        <dbReference type="ChEBI" id="CHEBI:57776"/>
        <dbReference type="EC" id="2.7.7.23"/>
    </reaction>
</comment>
<feature type="binding site" evidence="18">
    <location>
        <position position="399"/>
    </location>
    <ligand>
        <name>acetyl-CoA</name>
        <dbReference type="ChEBI" id="CHEBI:57288"/>
    </ligand>
</feature>
<keyword evidence="9 18" id="KW-0460">Magnesium</keyword>
<feature type="compositionally biased region" description="Basic and acidic residues" evidence="19">
    <location>
        <begin position="496"/>
        <end position="514"/>
    </location>
</feature>
<dbReference type="Proteomes" id="UP000198960">
    <property type="component" value="Unassembled WGS sequence"/>
</dbReference>
<feature type="binding site" evidence="18">
    <location>
        <position position="370"/>
    </location>
    <ligand>
        <name>UDP-N-acetyl-alpha-D-glucosamine</name>
        <dbReference type="ChEBI" id="CHEBI:57705"/>
    </ligand>
</feature>
<feature type="binding site" evidence="18">
    <location>
        <position position="352"/>
    </location>
    <ligand>
        <name>UDP-N-acetyl-alpha-D-glucosamine</name>
        <dbReference type="ChEBI" id="CHEBI:57705"/>
    </ligand>
</feature>
<dbReference type="EC" id="2.7.7.23" evidence="18"/>
<dbReference type="SUPFAM" id="SSF51161">
    <property type="entry name" value="Trimeric LpxA-like enzymes"/>
    <property type="match status" value="1"/>
</dbReference>
<dbReference type="CDD" id="cd02540">
    <property type="entry name" value="GT2_GlmU_N_bac"/>
    <property type="match status" value="1"/>
</dbReference>
<keyword evidence="14 18" id="KW-0961">Cell wall biogenesis/degradation</keyword>
<evidence type="ECO:0000256" key="2">
    <source>
        <dbReference type="ARBA" id="ARBA00007707"/>
    </source>
</evidence>
<evidence type="ECO:0000259" key="20">
    <source>
        <dbReference type="Pfam" id="PF12804"/>
    </source>
</evidence>
<evidence type="ECO:0000256" key="14">
    <source>
        <dbReference type="ARBA" id="ARBA00023316"/>
    </source>
</evidence>
<evidence type="ECO:0000256" key="11">
    <source>
        <dbReference type="ARBA" id="ARBA00022984"/>
    </source>
</evidence>
<dbReference type="STRING" id="673521.SAMN05660991_01808"/>
<comment type="pathway">
    <text evidence="18">Nucleotide-sugar biosynthesis; UDP-N-acetyl-alpha-D-glucosamine biosynthesis; UDP-N-acetyl-alpha-D-glucosamine from N-acetyl-alpha-D-glucosamine 1-phosphate: step 1/1.</text>
</comment>
<keyword evidence="10 18" id="KW-0133">Cell shape</keyword>
<dbReference type="RefSeq" id="WP_091942264.1">
    <property type="nucleotide sequence ID" value="NZ_FOEE01000004.1"/>
</dbReference>
<evidence type="ECO:0000256" key="6">
    <source>
        <dbReference type="ARBA" id="ARBA00022695"/>
    </source>
</evidence>
<comment type="similarity">
    <text evidence="2 18">In the C-terminal section; belongs to the transferase hexapeptide repeat family.</text>
</comment>
<dbReference type="InterPro" id="IPR050065">
    <property type="entry name" value="GlmU-like"/>
</dbReference>
<keyword evidence="7 18" id="KW-0479">Metal-binding</keyword>
<evidence type="ECO:0000313" key="22">
    <source>
        <dbReference type="Proteomes" id="UP000198960"/>
    </source>
</evidence>
<dbReference type="UniPathway" id="UPA00973"/>
<dbReference type="GO" id="GO:0009245">
    <property type="term" value="P:lipid A biosynthetic process"/>
    <property type="evidence" value="ECO:0007669"/>
    <property type="project" value="UniProtKB-UniRule"/>
</dbReference>
<dbReference type="EMBL" id="FOEE01000004">
    <property type="protein sequence ID" value="SEO79407.1"/>
    <property type="molecule type" value="Genomic_DNA"/>
</dbReference>
<feature type="binding site" evidence="18">
    <location>
        <begin position="25"/>
        <end position="28"/>
    </location>
    <ligand>
        <name>UDP-N-acetyl-alpha-D-glucosamine</name>
        <dbReference type="ChEBI" id="CHEBI:57705"/>
    </ligand>
</feature>
<evidence type="ECO:0000256" key="5">
    <source>
        <dbReference type="ARBA" id="ARBA00022679"/>
    </source>
</evidence>
<feature type="active site" description="Proton acceptor" evidence="18">
    <location>
        <position position="382"/>
    </location>
</feature>